<protein>
    <submittedName>
        <fullName evidence="3">Glycosyl-phosphatidyl inositol-anchored, plant</fullName>
    </submittedName>
</protein>
<dbReference type="AlphaFoldDB" id="A0A103XT75"/>
<feature type="region of interest" description="Disordered" evidence="1">
    <location>
        <begin position="144"/>
        <end position="169"/>
    </location>
</feature>
<dbReference type="GO" id="GO:0005886">
    <property type="term" value="C:plasma membrane"/>
    <property type="evidence" value="ECO:0007669"/>
    <property type="project" value="UniProtKB-SubCell"/>
</dbReference>
<accession>A0A103XT75</accession>
<reference evidence="3 4" key="1">
    <citation type="journal article" date="2016" name="Sci. Rep.">
        <title>The genome sequence of the outbreeding globe artichoke constructed de novo incorporating a phase-aware low-pass sequencing strategy of F1 progeny.</title>
        <authorList>
            <person name="Scaglione D."/>
            <person name="Reyes-Chin-Wo S."/>
            <person name="Acquadro A."/>
            <person name="Froenicke L."/>
            <person name="Portis E."/>
            <person name="Beitel C."/>
            <person name="Tirone M."/>
            <person name="Mauro R."/>
            <person name="Lo Monaco A."/>
            <person name="Mauromicale G."/>
            <person name="Faccioli P."/>
            <person name="Cattivelli L."/>
            <person name="Rieseberg L."/>
            <person name="Michelmore R."/>
            <person name="Lanteri S."/>
        </authorList>
    </citation>
    <scope>NUCLEOTIDE SEQUENCE [LARGE SCALE GENOMIC DNA]</scope>
    <source>
        <strain evidence="3">2C</strain>
    </source>
</reference>
<gene>
    <name evidence="3" type="ORF">Ccrd_001447</name>
</gene>
<feature type="domain" description="COBRA C-terminal" evidence="2">
    <location>
        <begin position="47"/>
        <end position="158"/>
    </location>
</feature>
<dbReference type="EMBL" id="LEKV01004302">
    <property type="protein sequence ID" value="KVH96467.1"/>
    <property type="molecule type" value="Genomic_DNA"/>
</dbReference>
<organism evidence="3 4">
    <name type="scientific">Cynara cardunculus var. scolymus</name>
    <name type="common">Globe artichoke</name>
    <name type="synonym">Cynara scolymus</name>
    <dbReference type="NCBI Taxonomy" id="59895"/>
    <lineage>
        <taxon>Eukaryota</taxon>
        <taxon>Viridiplantae</taxon>
        <taxon>Streptophyta</taxon>
        <taxon>Embryophyta</taxon>
        <taxon>Tracheophyta</taxon>
        <taxon>Spermatophyta</taxon>
        <taxon>Magnoliopsida</taxon>
        <taxon>eudicotyledons</taxon>
        <taxon>Gunneridae</taxon>
        <taxon>Pentapetalae</taxon>
        <taxon>asterids</taxon>
        <taxon>campanulids</taxon>
        <taxon>Asterales</taxon>
        <taxon>Asteraceae</taxon>
        <taxon>Carduoideae</taxon>
        <taxon>Cardueae</taxon>
        <taxon>Carduinae</taxon>
        <taxon>Cynara</taxon>
    </lineage>
</organism>
<proteinExistence type="predicted"/>
<keyword evidence="4" id="KW-1185">Reference proteome</keyword>
<sequence>MTNNTQIGNIMSCCQKGMILPPTMDPSKSKPAFQIQVYKMPLNLNQFELVPSQALLVPYANRTALATAWANLQHRTVPSPLPCADNCKISINWHLLTDFRGGWSSQLTLFNWDDAAFADWSVAVQMDNSTPGFEKAYSFNQSQVKREEQHNTDAGFTGTKLSGGESRWN</sequence>
<evidence type="ECO:0000313" key="4">
    <source>
        <dbReference type="Proteomes" id="UP000243975"/>
    </source>
</evidence>
<evidence type="ECO:0000259" key="2">
    <source>
        <dbReference type="Pfam" id="PF25079"/>
    </source>
</evidence>
<dbReference type="PANTHER" id="PTHR31052">
    <property type="entry name" value="COBRA-LIKE PROTEIN 7"/>
    <property type="match status" value="1"/>
</dbReference>
<comment type="caution">
    <text evidence="3">The sequence shown here is derived from an EMBL/GenBank/DDBJ whole genome shotgun (WGS) entry which is preliminary data.</text>
</comment>
<dbReference type="Pfam" id="PF25079">
    <property type="entry name" value="COB_C"/>
    <property type="match status" value="1"/>
</dbReference>
<name>A0A103XT75_CYNCS</name>
<dbReference type="InterPro" id="IPR056900">
    <property type="entry name" value="COB_C"/>
</dbReference>
<dbReference type="Proteomes" id="UP000243975">
    <property type="component" value="Unassembled WGS sequence"/>
</dbReference>
<dbReference type="GO" id="GO:0098552">
    <property type="term" value="C:side of membrane"/>
    <property type="evidence" value="ECO:0007669"/>
    <property type="project" value="UniProtKB-KW"/>
</dbReference>
<dbReference type="STRING" id="59895.A0A103XT75"/>
<dbReference type="PANTHER" id="PTHR31052:SF28">
    <property type="entry name" value="COBRA, PLANT-RELATED"/>
    <property type="match status" value="1"/>
</dbReference>
<evidence type="ECO:0000256" key="1">
    <source>
        <dbReference type="SAM" id="MobiDB-lite"/>
    </source>
</evidence>
<evidence type="ECO:0000313" key="3">
    <source>
        <dbReference type="EMBL" id="KVH96467.1"/>
    </source>
</evidence>
<dbReference type="Gramene" id="KVH96467">
    <property type="protein sequence ID" value="KVH96467"/>
    <property type="gene ID" value="Ccrd_001447"/>
</dbReference>
<dbReference type="GO" id="GO:0010215">
    <property type="term" value="P:cellulose microfibril organization"/>
    <property type="evidence" value="ECO:0007669"/>
    <property type="project" value="InterPro"/>
</dbReference>